<dbReference type="PANTHER" id="PTHR45228">
    <property type="entry name" value="CYCLIC DI-GMP PHOSPHODIESTERASE TM_0186-RELATED"/>
    <property type="match status" value="1"/>
</dbReference>
<dbReference type="Gene3D" id="1.10.3210.10">
    <property type="entry name" value="Hypothetical protein af1432"/>
    <property type="match status" value="1"/>
</dbReference>
<proteinExistence type="predicted"/>
<evidence type="ECO:0000313" key="9">
    <source>
        <dbReference type="Proteomes" id="UP000679779"/>
    </source>
</evidence>
<feature type="transmembrane region" description="Helical" evidence="4">
    <location>
        <begin position="55"/>
        <end position="74"/>
    </location>
</feature>
<accession>A0A919XGC4</accession>
<feature type="transmembrane region" description="Helical" evidence="4">
    <location>
        <begin position="203"/>
        <end position="225"/>
    </location>
</feature>
<evidence type="ECO:0000259" key="7">
    <source>
        <dbReference type="PROSITE" id="PS51832"/>
    </source>
</evidence>
<dbReference type="PROSITE" id="PS51831">
    <property type="entry name" value="HD"/>
    <property type="match status" value="1"/>
</dbReference>
<dbReference type="GO" id="GO:0007165">
    <property type="term" value="P:signal transduction"/>
    <property type="evidence" value="ECO:0007669"/>
    <property type="project" value="InterPro"/>
</dbReference>
<dbReference type="PROSITE" id="PS50885">
    <property type="entry name" value="HAMP"/>
    <property type="match status" value="1"/>
</dbReference>
<dbReference type="InterPro" id="IPR006674">
    <property type="entry name" value="HD_domain"/>
</dbReference>
<dbReference type="Pfam" id="PF13487">
    <property type="entry name" value="HD_5"/>
    <property type="match status" value="1"/>
</dbReference>
<dbReference type="InterPro" id="IPR003660">
    <property type="entry name" value="HAMP_dom"/>
</dbReference>
<dbReference type="GO" id="GO:0005886">
    <property type="term" value="C:plasma membrane"/>
    <property type="evidence" value="ECO:0007669"/>
    <property type="project" value="UniProtKB-SubCell"/>
</dbReference>
<gene>
    <name evidence="8" type="ORF">J2TS6_34570</name>
</gene>
<comment type="caution">
    <text evidence="8">The sequence shown here is derived from an EMBL/GenBank/DDBJ whole genome shotgun (WGS) entry which is preliminary data.</text>
</comment>
<dbReference type="CDD" id="cd00077">
    <property type="entry name" value="HDc"/>
    <property type="match status" value="1"/>
</dbReference>
<evidence type="ECO:0000259" key="6">
    <source>
        <dbReference type="PROSITE" id="PS51831"/>
    </source>
</evidence>
<dbReference type="InterPro" id="IPR052020">
    <property type="entry name" value="Cyclic_di-GMP/3'3'-cGAMP_PDE"/>
</dbReference>
<feature type="transmembrane region" description="Helical" evidence="4">
    <location>
        <begin position="21"/>
        <end position="43"/>
    </location>
</feature>
<evidence type="ECO:0000256" key="4">
    <source>
        <dbReference type="SAM" id="Phobius"/>
    </source>
</evidence>
<keyword evidence="3 4" id="KW-0472">Membrane</keyword>
<evidence type="ECO:0000256" key="3">
    <source>
        <dbReference type="ARBA" id="ARBA00023136"/>
    </source>
</evidence>
<sequence>MNTDYSCPKARKVYRSFLGKLLRNYMIGLLLTVLVVGTAIVPTQVDMTPDEYQRLAFILLVSLACMGVAEWIVFARHIRPVRQGLAPEADLEVLRKAYVRTHRLPLLSVFRILVPHQLSFSIPALALTVWMLHEGLLSFPDFYVLVAAMGALLVAGMHAMLDFFLTTAAIRPLLLEIKTLAEQRFRVELDADDHVLLPIRPKFLVSGMLIGTLPLLLFSIAAHIRLHRLEVDMFQNYWGWAGMILLIDAAFVYMGARLITQDIERPISQLYDAMNDIKEGRLTKVQNVYSDEFSKLVTGFNMMVGALQMREEESRVMLDSYFVTLAVALDARDPYTAGHSLRVAEYSEQIGRLCGMSPEELAIIRKSALLHDIGKIGIRDTVLLKEGRLTEEEFDQIKAHPALGENILLQIEPKEVMAPLLPGVRSHHERYDGKGYPDRLAGEEIPVLGRIIAVADAYDAMTSDRPYRRGMAPSIALSILDEGRGSQWDPVFAKAFVDHMRKQLPSIPKRGA</sequence>
<keyword evidence="9" id="KW-1185">Reference proteome</keyword>
<feature type="domain" description="HD" evidence="6">
    <location>
        <begin position="336"/>
        <end position="461"/>
    </location>
</feature>
<dbReference type="InterPro" id="IPR003607">
    <property type="entry name" value="HD/PDEase_dom"/>
</dbReference>
<dbReference type="CDD" id="cd06225">
    <property type="entry name" value="HAMP"/>
    <property type="match status" value="1"/>
</dbReference>
<feature type="domain" description="HD-GYP" evidence="7">
    <location>
        <begin position="314"/>
        <end position="512"/>
    </location>
</feature>
<evidence type="ECO:0000313" key="8">
    <source>
        <dbReference type="EMBL" id="GIO32316.1"/>
    </source>
</evidence>
<protein>
    <recommendedName>
        <fullName evidence="10">HD domain-containing protein</fullName>
    </recommendedName>
</protein>
<name>A0A919XGC4_9BACL</name>
<feature type="transmembrane region" description="Helical" evidence="4">
    <location>
        <begin position="104"/>
        <end position="130"/>
    </location>
</feature>
<evidence type="ECO:0000256" key="2">
    <source>
        <dbReference type="ARBA" id="ARBA00022475"/>
    </source>
</evidence>
<feature type="transmembrane region" description="Helical" evidence="4">
    <location>
        <begin position="142"/>
        <end position="165"/>
    </location>
</feature>
<dbReference type="SUPFAM" id="SSF109604">
    <property type="entry name" value="HD-domain/PDEase-like"/>
    <property type="match status" value="1"/>
</dbReference>
<dbReference type="SMART" id="SM00471">
    <property type="entry name" value="HDc"/>
    <property type="match status" value="1"/>
</dbReference>
<dbReference type="AlphaFoldDB" id="A0A919XGC4"/>
<evidence type="ECO:0008006" key="10">
    <source>
        <dbReference type="Google" id="ProtNLM"/>
    </source>
</evidence>
<dbReference type="SUPFAM" id="SSF158472">
    <property type="entry name" value="HAMP domain-like"/>
    <property type="match status" value="1"/>
</dbReference>
<dbReference type="PROSITE" id="PS51832">
    <property type="entry name" value="HD_GYP"/>
    <property type="match status" value="1"/>
</dbReference>
<evidence type="ECO:0000256" key="1">
    <source>
        <dbReference type="ARBA" id="ARBA00004236"/>
    </source>
</evidence>
<dbReference type="EMBL" id="BORQ01000004">
    <property type="protein sequence ID" value="GIO32316.1"/>
    <property type="molecule type" value="Genomic_DNA"/>
</dbReference>
<reference evidence="8" key="1">
    <citation type="submission" date="2021-03" db="EMBL/GenBank/DDBJ databases">
        <title>Antimicrobial resistance genes in bacteria isolated from Japanese honey, and their potential for conferring macrolide and lincosamide resistance in the American foulbrood pathogen Paenibacillus larvae.</title>
        <authorList>
            <person name="Okamoto M."/>
            <person name="Kumagai M."/>
            <person name="Kanamori H."/>
            <person name="Takamatsu D."/>
        </authorList>
    </citation>
    <scope>NUCLEOTIDE SEQUENCE</scope>
    <source>
        <strain evidence="8">J2TS6</strain>
    </source>
</reference>
<dbReference type="Gene3D" id="6.10.340.10">
    <property type="match status" value="1"/>
</dbReference>
<feature type="transmembrane region" description="Helical" evidence="4">
    <location>
        <begin position="237"/>
        <end position="256"/>
    </location>
</feature>
<dbReference type="RefSeq" id="WP_160038976.1">
    <property type="nucleotide sequence ID" value="NZ_BORQ01000004.1"/>
</dbReference>
<keyword evidence="4" id="KW-0812">Transmembrane</keyword>
<dbReference type="SMART" id="SM00304">
    <property type="entry name" value="HAMP"/>
    <property type="match status" value="1"/>
</dbReference>
<keyword evidence="4" id="KW-1133">Transmembrane helix</keyword>
<feature type="domain" description="HAMP" evidence="5">
    <location>
        <begin position="261"/>
        <end position="312"/>
    </location>
</feature>
<keyword evidence="2" id="KW-1003">Cell membrane</keyword>
<dbReference type="Proteomes" id="UP000679779">
    <property type="component" value="Unassembled WGS sequence"/>
</dbReference>
<organism evidence="8 9">
    <name type="scientific">Paenibacillus albilobatus</name>
    <dbReference type="NCBI Taxonomy" id="2716884"/>
    <lineage>
        <taxon>Bacteria</taxon>
        <taxon>Bacillati</taxon>
        <taxon>Bacillota</taxon>
        <taxon>Bacilli</taxon>
        <taxon>Bacillales</taxon>
        <taxon>Paenibacillaceae</taxon>
        <taxon>Paenibacillus</taxon>
    </lineage>
</organism>
<evidence type="ECO:0000259" key="5">
    <source>
        <dbReference type="PROSITE" id="PS50885"/>
    </source>
</evidence>
<comment type="subcellular location">
    <subcellularLocation>
        <location evidence="1">Cell membrane</location>
    </subcellularLocation>
</comment>
<dbReference type="InterPro" id="IPR037522">
    <property type="entry name" value="HD_GYP_dom"/>
</dbReference>